<dbReference type="Pfam" id="PF00023">
    <property type="entry name" value="Ank"/>
    <property type="match status" value="1"/>
</dbReference>
<dbReference type="PROSITE" id="PS50297">
    <property type="entry name" value="ANK_REP_REGION"/>
    <property type="match status" value="1"/>
</dbReference>
<dbReference type="EMBL" id="BTGU01000003">
    <property type="protein sequence ID" value="GMN30926.1"/>
    <property type="molecule type" value="Genomic_DNA"/>
</dbReference>
<dbReference type="Gene3D" id="1.25.40.20">
    <property type="entry name" value="Ankyrin repeat-containing domain"/>
    <property type="match status" value="2"/>
</dbReference>
<gene>
    <name evidence="2" type="ORF">TIFTF001_003034</name>
</gene>
<dbReference type="SUPFAM" id="SSF48403">
    <property type="entry name" value="Ankyrin repeat"/>
    <property type="match status" value="1"/>
</dbReference>
<dbReference type="Proteomes" id="UP001187192">
    <property type="component" value="Unassembled WGS sequence"/>
</dbReference>
<feature type="repeat" description="ANK" evidence="1">
    <location>
        <begin position="14"/>
        <end position="58"/>
    </location>
</feature>
<reference evidence="2" key="1">
    <citation type="submission" date="2023-07" db="EMBL/GenBank/DDBJ databases">
        <title>draft genome sequence of fig (Ficus carica).</title>
        <authorList>
            <person name="Takahashi T."/>
            <person name="Nishimura K."/>
        </authorList>
    </citation>
    <scope>NUCLEOTIDE SEQUENCE</scope>
</reference>
<sequence>MLLKPSFARKLNQDGLTPLHLAMLKPQTKTVDGLLDADSDLVVRVLLDNGAKLDVKNSDGLTAMDIVERESHVTNNEAREHTNQVFDDIDEKPLVDSPLHTAAASGKTHFALELMRLKPSFAKKLNPTGFSPVHLALQEGHTGTVLRLFDADKELIRVQGKGGRTPLHHVAEHENLDQLLDVFLSACPTSTEWRKFLNLMNEDGNTALHINIKEMLTRAGALNAVSVPERLK</sequence>
<keyword evidence="1" id="KW-0040">ANK repeat</keyword>
<proteinExistence type="predicted"/>
<evidence type="ECO:0000313" key="3">
    <source>
        <dbReference type="Proteomes" id="UP001187192"/>
    </source>
</evidence>
<dbReference type="InterPro" id="IPR036770">
    <property type="entry name" value="Ankyrin_rpt-contain_sf"/>
</dbReference>
<accession>A0AA88CUM4</accession>
<protein>
    <submittedName>
        <fullName evidence="2">Uncharacterized protein</fullName>
    </submittedName>
</protein>
<dbReference type="PANTHER" id="PTHR24128">
    <property type="entry name" value="HOMEOBOX PROTEIN WARIAI"/>
    <property type="match status" value="1"/>
</dbReference>
<organism evidence="2 3">
    <name type="scientific">Ficus carica</name>
    <name type="common">Common fig</name>
    <dbReference type="NCBI Taxonomy" id="3494"/>
    <lineage>
        <taxon>Eukaryota</taxon>
        <taxon>Viridiplantae</taxon>
        <taxon>Streptophyta</taxon>
        <taxon>Embryophyta</taxon>
        <taxon>Tracheophyta</taxon>
        <taxon>Spermatophyta</taxon>
        <taxon>Magnoliopsida</taxon>
        <taxon>eudicotyledons</taxon>
        <taxon>Gunneridae</taxon>
        <taxon>Pentapetalae</taxon>
        <taxon>rosids</taxon>
        <taxon>fabids</taxon>
        <taxon>Rosales</taxon>
        <taxon>Moraceae</taxon>
        <taxon>Ficeae</taxon>
        <taxon>Ficus</taxon>
    </lineage>
</organism>
<dbReference type="PANTHER" id="PTHR24128:SF24">
    <property type="entry name" value="ANKYRIN REPEAT PROTEIN"/>
    <property type="match status" value="1"/>
</dbReference>
<keyword evidence="3" id="KW-1185">Reference proteome</keyword>
<dbReference type="AlphaFoldDB" id="A0AA88CUM4"/>
<dbReference type="PROSITE" id="PS50088">
    <property type="entry name" value="ANK_REPEAT"/>
    <property type="match status" value="1"/>
</dbReference>
<evidence type="ECO:0000256" key="1">
    <source>
        <dbReference type="PROSITE-ProRule" id="PRU00023"/>
    </source>
</evidence>
<dbReference type="InterPro" id="IPR002110">
    <property type="entry name" value="Ankyrin_rpt"/>
</dbReference>
<evidence type="ECO:0000313" key="2">
    <source>
        <dbReference type="EMBL" id="GMN30926.1"/>
    </source>
</evidence>
<comment type="caution">
    <text evidence="2">The sequence shown here is derived from an EMBL/GenBank/DDBJ whole genome shotgun (WGS) entry which is preliminary data.</text>
</comment>
<name>A0AA88CUM4_FICCA</name>
<dbReference type="SMART" id="SM00248">
    <property type="entry name" value="ANK"/>
    <property type="match status" value="4"/>
</dbReference>